<dbReference type="RefSeq" id="XP_064853205.1">
    <property type="nucleotide sequence ID" value="XM_064997133.1"/>
</dbReference>
<evidence type="ECO:0000313" key="2">
    <source>
        <dbReference type="EMBL" id="GMM36209.1"/>
    </source>
</evidence>
<gene>
    <name evidence="2" type="ORF">DASC09_035340</name>
</gene>
<dbReference type="EMBL" id="BTFZ01000011">
    <property type="protein sequence ID" value="GMM36209.1"/>
    <property type="molecule type" value="Genomic_DNA"/>
</dbReference>
<evidence type="ECO:0000256" key="1">
    <source>
        <dbReference type="SAM" id="Phobius"/>
    </source>
</evidence>
<name>A0AAV5QP27_9ASCO</name>
<keyword evidence="1" id="KW-0812">Transmembrane</keyword>
<organism evidence="2 3">
    <name type="scientific">Saccharomycopsis crataegensis</name>
    <dbReference type="NCBI Taxonomy" id="43959"/>
    <lineage>
        <taxon>Eukaryota</taxon>
        <taxon>Fungi</taxon>
        <taxon>Dikarya</taxon>
        <taxon>Ascomycota</taxon>
        <taxon>Saccharomycotina</taxon>
        <taxon>Saccharomycetes</taxon>
        <taxon>Saccharomycopsidaceae</taxon>
        <taxon>Saccharomycopsis</taxon>
    </lineage>
</organism>
<protein>
    <recommendedName>
        <fullName evidence="4">Complex I-B15</fullName>
    </recommendedName>
</protein>
<keyword evidence="1" id="KW-1133">Transmembrane helix</keyword>
<reference evidence="2 3" key="1">
    <citation type="journal article" date="2023" name="Elife">
        <title>Identification of key yeast species and microbe-microbe interactions impacting larval growth of Drosophila in the wild.</title>
        <authorList>
            <person name="Mure A."/>
            <person name="Sugiura Y."/>
            <person name="Maeda R."/>
            <person name="Honda K."/>
            <person name="Sakurai N."/>
            <person name="Takahashi Y."/>
            <person name="Watada M."/>
            <person name="Katoh T."/>
            <person name="Gotoh A."/>
            <person name="Gotoh Y."/>
            <person name="Taniguchi I."/>
            <person name="Nakamura K."/>
            <person name="Hayashi T."/>
            <person name="Katayama T."/>
            <person name="Uemura T."/>
            <person name="Hattori Y."/>
        </authorList>
    </citation>
    <scope>NUCLEOTIDE SEQUENCE [LARGE SCALE GENOMIC DNA]</scope>
    <source>
        <strain evidence="2 3">SC-9</strain>
    </source>
</reference>
<dbReference type="AlphaFoldDB" id="A0AAV5QP27"/>
<feature type="transmembrane region" description="Helical" evidence="1">
    <location>
        <begin position="42"/>
        <end position="60"/>
    </location>
</feature>
<keyword evidence="1" id="KW-0472">Membrane</keyword>
<dbReference type="GeneID" id="90074184"/>
<evidence type="ECO:0008006" key="4">
    <source>
        <dbReference type="Google" id="ProtNLM"/>
    </source>
</evidence>
<dbReference type="PANTHER" id="PTHR39476">
    <property type="entry name" value="NADH:UBIQUINONE OXIDOREDUCTASE 6.6KD SUBUNIT"/>
    <property type="match status" value="1"/>
</dbReference>
<comment type="caution">
    <text evidence="2">The sequence shown here is derived from an EMBL/GenBank/DDBJ whole genome shotgun (WGS) entry which is preliminary data.</text>
</comment>
<dbReference type="Proteomes" id="UP001360560">
    <property type="component" value="Unassembled WGS sequence"/>
</dbReference>
<dbReference type="PANTHER" id="PTHR39476:SF1">
    <property type="entry name" value="NADH DEHYDROGENASE [UBIQUINONE] 1 BETA SUBCOMPLEX SUBUNIT 4"/>
    <property type="match status" value="1"/>
</dbReference>
<keyword evidence="3" id="KW-1185">Reference proteome</keyword>
<accession>A0AAV5QP27</accession>
<proteinExistence type="predicted"/>
<evidence type="ECO:0000313" key="3">
    <source>
        <dbReference type="Proteomes" id="UP001360560"/>
    </source>
</evidence>
<sequence>MGGHHHGPAPLREDKGFQAWYNMRENLGDYYKFTKRGARANIIFMGIIPLALGYLGYSTIGKYTFDDKRRSQPIYEDYVPRKL</sequence>